<keyword evidence="6 9" id="KW-0406">Ion transport</keyword>
<name>A0A0R2XBC6_9BACT</name>
<evidence type="ECO:0000256" key="8">
    <source>
        <dbReference type="ARBA" id="ARBA00023303"/>
    </source>
</evidence>
<dbReference type="Pfam" id="PF01741">
    <property type="entry name" value="MscL"/>
    <property type="match status" value="1"/>
</dbReference>
<dbReference type="PRINTS" id="PR01264">
    <property type="entry name" value="MECHCHANNEL"/>
</dbReference>
<comment type="subcellular location">
    <subcellularLocation>
        <location evidence="9">Cell membrane</location>
        <topology evidence="9">Multi-pass membrane protein</topology>
    </subcellularLocation>
    <subcellularLocation>
        <location evidence="1">Membrane</location>
        <topology evidence="1">Multi-pass membrane protein</topology>
    </subcellularLocation>
</comment>
<comment type="subunit">
    <text evidence="9">Homopentamer.</text>
</comment>
<comment type="similarity">
    <text evidence="9">Belongs to the MscL family.</text>
</comment>
<dbReference type="InterPro" id="IPR036019">
    <property type="entry name" value="MscL_channel"/>
</dbReference>
<dbReference type="AlphaFoldDB" id="A0A0R2XBC6"/>
<dbReference type="Proteomes" id="UP000051220">
    <property type="component" value="Unassembled WGS sequence"/>
</dbReference>
<evidence type="ECO:0000256" key="5">
    <source>
        <dbReference type="ARBA" id="ARBA00022989"/>
    </source>
</evidence>
<keyword evidence="7 9" id="KW-0472">Membrane</keyword>
<dbReference type="EMBL" id="LIDN01000145">
    <property type="protein sequence ID" value="KRP33398.1"/>
    <property type="molecule type" value="Genomic_DNA"/>
</dbReference>
<evidence type="ECO:0000256" key="7">
    <source>
        <dbReference type="ARBA" id="ARBA00023136"/>
    </source>
</evidence>
<dbReference type="PANTHER" id="PTHR30266:SF2">
    <property type="entry name" value="LARGE-CONDUCTANCE MECHANOSENSITIVE CHANNEL"/>
    <property type="match status" value="1"/>
</dbReference>
<keyword evidence="2 9" id="KW-0813">Transport</keyword>
<dbReference type="SUPFAM" id="SSF81330">
    <property type="entry name" value="Gated mechanosensitive channel"/>
    <property type="match status" value="1"/>
</dbReference>
<evidence type="ECO:0000256" key="4">
    <source>
        <dbReference type="ARBA" id="ARBA00022692"/>
    </source>
</evidence>
<protein>
    <recommendedName>
        <fullName evidence="9">Large-conductance mechanosensitive channel</fullName>
    </recommendedName>
</protein>
<feature type="transmembrane region" description="Helical" evidence="9">
    <location>
        <begin position="79"/>
        <end position="103"/>
    </location>
</feature>
<proteinExistence type="inferred from homology"/>
<keyword evidence="5 9" id="KW-1133">Transmembrane helix</keyword>
<keyword evidence="3 9" id="KW-1003">Cell membrane</keyword>
<gene>
    <name evidence="9" type="primary">mscL</name>
    <name evidence="10" type="ORF">ABS33_04795</name>
</gene>
<dbReference type="GO" id="GO:0008381">
    <property type="term" value="F:mechanosensitive monoatomic ion channel activity"/>
    <property type="evidence" value="ECO:0007669"/>
    <property type="project" value="UniProtKB-UniRule"/>
</dbReference>
<accession>A0A0R2XBC6</accession>
<evidence type="ECO:0000313" key="11">
    <source>
        <dbReference type="Proteomes" id="UP000051220"/>
    </source>
</evidence>
<organism evidence="10 11">
    <name type="scientific">Verrucomicrobia subdivision 6 bacterium BACL9 MAG-120924-bin69</name>
    <dbReference type="NCBI Taxonomy" id="1655635"/>
    <lineage>
        <taxon>Bacteria</taxon>
        <taxon>Pseudomonadati</taxon>
        <taxon>Verrucomicrobiota</taxon>
        <taxon>Verrucomicrobiia</taxon>
        <taxon>Verrucomicrobiales</taxon>
        <taxon>Verrucomicrobia subdivision 6</taxon>
    </lineage>
</organism>
<comment type="function">
    <text evidence="9">Channel that opens in response to stretch forces in the membrane lipid bilayer. May participate in the regulation of osmotic pressure changes within the cell.</text>
</comment>
<evidence type="ECO:0000256" key="2">
    <source>
        <dbReference type="ARBA" id="ARBA00022448"/>
    </source>
</evidence>
<dbReference type="InterPro" id="IPR001185">
    <property type="entry name" value="MS_channel"/>
</dbReference>
<comment type="caution">
    <text evidence="10">The sequence shown here is derived from an EMBL/GenBank/DDBJ whole genome shotgun (WGS) entry which is preliminary data.</text>
</comment>
<sequence>MSFWDDFRKFAIRGNALDLTVGVVVGGAFGKIVTSLVNDIVLPPVGLLLGKVDFSNLFFALGAGTYSTLAEAKKAGVPVLSYGAFLSSILDFVIVAFCIFLAVRWLERFRLLTSVVPGDAPLTKSEKLLEEIRDEIRGKTPRG</sequence>
<comment type="caution">
    <text evidence="9">Lacks conserved residue(s) required for the propagation of feature annotation.</text>
</comment>
<dbReference type="NCBIfam" id="TIGR00220">
    <property type="entry name" value="mscL"/>
    <property type="match status" value="1"/>
</dbReference>
<keyword evidence="4 9" id="KW-0812">Transmembrane</keyword>
<evidence type="ECO:0000256" key="1">
    <source>
        <dbReference type="ARBA" id="ARBA00004141"/>
    </source>
</evidence>
<dbReference type="InterPro" id="IPR037673">
    <property type="entry name" value="MSC/AndL"/>
</dbReference>
<keyword evidence="8 9" id="KW-0407">Ion channel</keyword>
<evidence type="ECO:0000313" key="10">
    <source>
        <dbReference type="EMBL" id="KRP33398.1"/>
    </source>
</evidence>
<dbReference type="GO" id="GO:0005886">
    <property type="term" value="C:plasma membrane"/>
    <property type="evidence" value="ECO:0007669"/>
    <property type="project" value="UniProtKB-SubCell"/>
</dbReference>
<dbReference type="PANTHER" id="PTHR30266">
    <property type="entry name" value="MECHANOSENSITIVE CHANNEL MSCL"/>
    <property type="match status" value="1"/>
</dbReference>
<reference evidence="10 11" key="1">
    <citation type="submission" date="2015-10" db="EMBL/GenBank/DDBJ databases">
        <title>Metagenome-Assembled Genomes uncover a global brackish microbiome.</title>
        <authorList>
            <person name="Hugerth L.W."/>
            <person name="Larsson J."/>
            <person name="Alneberg J."/>
            <person name="Lindh M.V."/>
            <person name="Legrand C."/>
            <person name="Pinhassi J."/>
            <person name="Andersson A.F."/>
        </authorList>
    </citation>
    <scope>NUCLEOTIDE SEQUENCE [LARGE SCALE GENOMIC DNA]</scope>
    <source>
        <strain evidence="10">BACL9 MAG-120924-bin69</strain>
    </source>
</reference>
<evidence type="ECO:0000256" key="6">
    <source>
        <dbReference type="ARBA" id="ARBA00023065"/>
    </source>
</evidence>
<evidence type="ECO:0000256" key="3">
    <source>
        <dbReference type="ARBA" id="ARBA00022475"/>
    </source>
</evidence>
<dbReference type="Gene3D" id="1.10.1200.120">
    <property type="entry name" value="Large-conductance mechanosensitive channel, MscL, domain 1"/>
    <property type="match status" value="1"/>
</dbReference>
<evidence type="ECO:0000256" key="9">
    <source>
        <dbReference type="HAMAP-Rule" id="MF_00115"/>
    </source>
</evidence>
<dbReference type="HAMAP" id="MF_00115">
    <property type="entry name" value="MscL"/>
    <property type="match status" value="1"/>
</dbReference>